<name>A0A5J6VM45_9VIRU</name>
<organism evidence="1">
    <name type="scientific">Megaviridae environmental sample</name>
    <dbReference type="NCBI Taxonomy" id="1737588"/>
    <lineage>
        <taxon>Viruses</taxon>
        <taxon>Varidnaviria</taxon>
        <taxon>Bamfordvirae</taxon>
        <taxon>Nucleocytoviricota</taxon>
        <taxon>Megaviricetes</taxon>
        <taxon>Imitervirales</taxon>
        <taxon>Mimiviridae</taxon>
        <taxon>environmental samples</taxon>
    </lineage>
</organism>
<evidence type="ECO:0000313" key="1">
    <source>
        <dbReference type="EMBL" id="QFG74534.1"/>
    </source>
</evidence>
<sequence length="73" mass="9073">MIYIFFVLILLCLNIFNKYKEQFVIQQNIPVGKPPMPELQNFYRLLLPHERYHKDVYPYVGFLKIHVKDYRYY</sequence>
<reference evidence="1" key="1">
    <citation type="journal article" date="2019" name="Philos. Trans. R. Soc. Lond., B, Biol. Sci.">
        <title>Targeted metagenomic recovery of four divergent viruses reveals shared and distinctive characteristics of giant viruses of marine eukaryotes.</title>
        <authorList>
            <person name="Needham D.M."/>
            <person name="Poirier C."/>
            <person name="Hehenberger E."/>
            <person name="Jimenez V."/>
            <person name="Swalwell J.E."/>
            <person name="Santoro A.E."/>
            <person name="Worden A.Z."/>
        </authorList>
    </citation>
    <scope>NUCLEOTIDE SEQUENCE</scope>
    <source>
        <strain evidence="1">MPacV-611</strain>
    </source>
</reference>
<proteinExistence type="predicted"/>
<dbReference type="EMBL" id="MN448289">
    <property type="protein sequence ID" value="QFG74534.1"/>
    <property type="molecule type" value="Genomic_DNA"/>
</dbReference>
<protein>
    <submittedName>
        <fullName evidence="1">Uncharacterized protein</fullName>
    </submittedName>
</protein>
<accession>A0A5J6VM45</accession>